<reference evidence="16" key="1">
    <citation type="submission" date="2023-06" db="EMBL/GenBank/DDBJ databases">
        <title>SYSU T00b26.</title>
        <authorList>
            <person name="Gao L."/>
            <person name="Fang B.-Z."/>
            <person name="Li W.-J."/>
        </authorList>
    </citation>
    <scope>NUCLEOTIDE SEQUENCE</scope>
    <source>
        <strain evidence="16">SYSU T00b26</strain>
    </source>
</reference>
<dbReference type="PANTHER" id="PTHR43003:SF13">
    <property type="entry name" value="DNA-3-METHYLADENINE GLYCOSYLASE 2"/>
    <property type="match status" value="1"/>
</dbReference>
<keyword evidence="4" id="KW-0489">Methyltransferase</keyword>
<keyword evidence="8" id="KW-0862">Zinc</keyword>
<dbReference type="EMBL" id="JAUHPV010000005">
    <property type="protein sequence ID" value="MDN4473111.1"/>
    <property type="molecule type" value="Genomic_DNA"/>
</dbReference>
<dbReference type="InterPro" id="IPR010316">
    <property type="entry name" value="AlkA_N"/>
</dbReference>
<dbReference type="PANTHER" id="PTHR43003">
    <property type="entry name" value="DNA-3-METHYLADENINE GLYCOSYLASE"/>
    <property type="match status" value="1"/>
</dbReference>
<gene>
    <name evidence="16" type="ORF">QQX04_08930</name>
</gene>
<evidence type="ECO:0000256" key="4">
    <source>
        <dbReference type="ARBA" id="ARBA00022603"/>
    </source>
</evidence>
<dbReference type="InterPro" id="IPR004026">
    <property type="entry name" value="Ada_DNA_repair_Zn-bd"/>
</dbReference>
<dbReference type="InterPro" id="IPR037046">
    <property type="entry name" value="AlkA_N_sf"/>
</dbReference>
<dbReference type="Proteomes" id="UP001172738">
    <property type="component" value="Unassembled WGS sequence"/>
</dbReference>
<evidence type="ECO:0000256" key="13">
    <source>
        <dbReference type="ARBA" id="ARBA00023204"/>
    </source>
</evidence>
<keyword evidence="11" id="KW-0010">Activator</keyword>
<dbReference type="InterPro" id="IPR009057">
    <property type="entry name" value="Homeodomain-like_sf"/>
</dbReference>
<comment type="cofactor">
    <cofactor evidence="2">
        <name>Zn(2+)</name>
        <dbReference type="ChEBI" id="CHEBI:29105"/>
    </cofactor>
</comment>
<dbReference type="Pfam" id="PF12833">
    <property type="entry name" value="HTH_18"/>
    <property type="match status" value="1"/>
</dbReference>
<dbReference type="Pfam" id="PF02805">
    <property type="entry name" value="Ada_Zn_binding"/>
    <property type="match status" value="1"/>
</dbReference>
<dbReference type="SUPFAM" id="SSF46689">
    <property type="entry name" value="Homeodomain-like"/>
    <property type="match status" value="1"/>
</dbReference>
<dbReference type="InterPro" id="IPR035451">
    <property type="entry name" value="Ada-like_dom_sf"/>
</dbReference>
<keyword evidence="12" id="KW-0804">Transcription</keyword>
<accession>A0ABT8G1U2</accession>
<evidence type="ECO:0000256" key="12">
    <source>
        <dbReference type="ARBA" id="ARBA00023163"/>
    </source>
</evidence>
<evidence type="ECO:0000313" key="16">
    <source>
        <dbReference type="EMBL" id="MDN4473111.1"/>
    </source>
</evidence>
<evidence type="ECO:0000256" key="9">
    <source>
        <dbReference type="ARBA" id="ARBA00023015"/>
    </source>
</evidence>
<dbReference type="SMART" id="SM01009">
    <property type="entry name" value="AlkA_N"/>
    <property type="match status" value="1"/>
</dbReference>
<dbReference type="Gene3D" id="1.10.10.60">
    <property type="entry name" value="Homeodomain-like"/>
    <property type="match status" value="1"/>
</dbReference>
<keyword evidence="9" id="KW-0805">Transcription regulation</keyword>
<dbReference type="InterPro" id="IPR011257">
    <property type="entry name" value="DNA_glycosylase"/>
</dbReference>
<dbReference type="SUPFAM" id="SSF48150">
    <property type="entry name" value="DNA-glycosylase"/>
    <property type="match status" value="1"/>
</dbReference>
<keyword evidence="6" id="KW-0479">Metal-binding</keyword>
<dbReference type="EC" id="3.2.2.21" evidence="3"/>
<evidence type="ECO:0000256" key="5">
    <source>
        <dbReference type="ARBA" id="ARBA00022679"/>
    </source>
</evidence>
<dbReference type="InterPro" id="IPR018060">
    <property type="entry name" value="HTH_AraC"/>
</dbReference>
<dbReference type="SMART" id="SM00342">
    <property type="entry name" value="HTH_ARAC"/>
    <property type="match status" value="1"/>
</dbReference>
<comment type="catalytic activity">
    <reaction evidence="1">
        <text>Hydrolysis of alkylated DNA, releasing 3-methyladenine, 3-methylguanine, 7-methylguanine and 7-methyladenine.</text>
        <dbReference type="EC" id="3.2.2.21"/>
    </reaction>
</comment>
<evidence type="ECO:0000256" key="14">
    <source>
        <dbReference type="SAM" id="MobiDB-lite"/>
    </source>
</evidence>
<feature type="domain" description="HTH araC/xylS-type" evidence="15">
    <location>
        <begin position="86"/>
        <end position="184"/>
    </location>
</feature>
<dbReference type="InterPro" id="IPR051912">
    <property type="entry name" value="Alkylbase_DNA_Glycosylase/TA"/>
</dbReference>
<keyword evidence="17" id="KW-1185">Reference proteome</keyword>
<comment type="caution">
    <text evidence="16">The sequence shown here is derived from an EMBL/GenBank/DDBJ whole genome shotgun (WGS) entry which is preliminary data.</text>
</comment>
<dbReference type="Gene3D" id="3.40.10.10">
    <property type="entry name" value="DNA Methylphosphotriester Repair Domain"/>
    <property type="match status" value="1"/>
</dbReference>
<evidence type="ECO:0000256" key="2">
    <source>
        <dbReference type="ARBA" id="ARBA00001947"/>
    </source>
</evidence>
<name>A0ABT8G1U2_9MICO</name>
<dbReference type="PROSITE" id="PS01124">
    <property type="entry name" value="HTH_ARAC_FAMILY_2"/>
    <property type="match status" value="1"/>
</dbReference>
<keyword evidence="13" id="KW-0234">DNA repair</keyword>
<evidence type="ECO:0000256" key="11">
    <source>
        <dbReference type="ARBA" id="ARBA00023159"/>
    </source>
</evidence>
<keyword evidence="7" id="KW-0227">DNA damage</keyword>
<dbReference type="InterPro" id="IPR003265">
    <property type="entry name" value="HhH-GPD_domain"/>
</dbReference>
<sequence length="500" mass="54239">MWDDDTRYAVIRGRDARYDGQFFTGVLTTGIYCRPSCPARTPARKNVRFFRTAAAAQAEGFRSCRRCRPEATPGSPSWDVTGDVAARAMGLIDDGIVDREGVDGLSSRLGYSRRQLQRILVDEVGAAPLALATAHRLHTARALLEHTTLAMVEVAHASGFGSVRQFNEAAQAGWGLTPTQVRDGRRGSAARTDVHPPPDPARSKLSAERAVSLELRLRVRTPFDGHRLLAFLAARAVPGLERAESRSHTRTLRLHHGPAIVTLTPDESEVRARVTLSDPRDLGATVARCRAMLDLDADPEAVAEVLRADAALAPLVAEAPGLRVPGTADRFETLLRAVIGQQVSVAGAATTFGAIVDRWGARAPAWAGEGWRMLPEPETLTEIDPHVGLMPASRWSAVIAVARGVAAGEIDVSPGADRSAVRRVLRGIRGIGDWTVDYVMLRAYADPDAFPATDLVLRKVTGIGAAELSRRAERWRPWRAYAAQHLWSASAEGRGYVYEE</sequence>
<dbReference type="SUPFAM" id="SSF55945">
    <property type="entry name" value="TATA-box binding protein-like"/>
    <property type="match status" value="1"/>
</dbReference>
<evidence type="ECO:0000256" key="1">
    <source>
        <dbReference type="ARBA" id="ARBA00000086"/>
    </source>
</evidence>
<dbReference type="Gene3D" id="1.10.340.30">
    <property type="entry name" value="Hypothetical protein, domain 2"/>
    <property type="match status" value="1"/>
</dbReference>
<feature type="region of interest" description="Disordered" evidence="14">
    <location>
        <begin position="174"/>
        <end position="206"/>
    </location>
</feature>
<dbReference type="Pfam" id="PF06029">
    <property type="entry name" value="AlkA_N"/>
    <property type="match status" value="1"/>
</dbReference>
<evidence type="ECO:0000256" key="3">
    <source>
        <dbReference type="ARBA" id="ARBA00012000"/>
    </source>
</evidence>
<evidence type="ECO:0000259" key="15">
    <source>
        <dbReference type="PROSITE" id="PS01124"/>
    </source>
</evidence>
<keyword evidence="5" id="KW-0808">Transferase</keyword>
<evidence type="ECO:0000256" key="10">
    <source>
        <dbReference type="ARBA" id="ARBA00023125"/>
    </source>
</evidence>
<proteinExistence type="predicted"/>
<dbReference type="InterPro" id="IPR018062">
    <property type="entry name" value="HTH_AraC-typ_CS"/>
</dbReference>
<dbReference type="Gene3D" id="3.30.310.20">
    <property type="entry name" value="DNA-3-methyladenine glycosylase AlkA, N-terminal domain"/>
    <property type="match status" value="1"/>
</dbReference>
<organism evidence="16 17">
    <name type="scientific">Demequina zhanjiangensis</name>
    <dbReference type="NCBI Taxonomy" id="3051659"/>
    <lineage>
        <taxon>Bacteria</taxon>
        <taxon>Bacillati</taxon>
        <taxon>Actinomycetota</taxon>
        <taxon>Actinomycetes</taxon>
        <taxon>Micrococcales</taxon>
        <taxon>Demequinaceae</taxon>
        <taxon>Demequina</taxon>
    </lineage>
</organism>
<protein>
    <recommendedName>
        <fullName evidence="3">DNA-3-methyladenine glycosylase II</fullName>
        <ecNumber evidence="3">3.2.2.21</ecNumber>
    </recommendedName>
</protein>
<dbReference type="PROSITE" id="PS00041">
    <property type="entry name" value="HTH_ARAC_FAMILY_1"/>
    <property type="match status" value="1"/>
</dbReference>
<evidence type="ECO:0000256" key="8">
    <source>
        <dbReference type="ARBA" id="ARBA00022833"/>
    </source>
</evidence>
<dbReference type="SUPFAM" id="SSF57884">
    <property type="entry name" value="Ada DNA repair protein, N-terminal domain (N-Ada 10)"/>
    <property type="match status" value="1"/>
</dbReference>
<dbReference type="InterPro" id="IPR023170">
    <property type="entry name" value="HhH_base_excis_C"/>
</dbReference>
<dbReference type="SMART" id="SM00478">
    <property type="entry name" value="ENDO3c"/>
    <property type="match status" value="1"/>
</dbReference>
<evidence type="ECO:0000256" key="6">
    <source>
        <dbReference type="ARBA" id="ARBA00022723"/>
    </source>
</evidence>
<dbReference type="CDD" id="cd00056">
    <property type="entry name" value="ENDO3c"/>
    <property type="match status" value="1"/>
</dbReference>
<evidence type="ECO:0000256" key="7">
    <source>
        <dbReference type="ARBA" id="ARBA00022763"/>
    </source>
</evidence>
<evidence type="ECO:0000313" key="17">
    <source>
        <dbReference type="Proteomes" id="UP001172738"/>
    </source>
</evidence>
<dbReference type="RefSeq" id="WP_301128330.1">
    <property type="nucleotide sequence ID" value="NZ_JAUHPV010000005.1"/>
</dbReference>
<dbReference type="Gene3D" id="1.10.1670.10">
    <property type="entry name" value="Helix-hairpin-Helix base-excision DNA repair enzymes (C-terminal)"/>
    <property type="match status" value="1"/>
</dbReference>
<keyword evidence="10" id="KW-0238">DNA-binding</keyword>
<feature type="compositionally biased region" description="Basic and acidic residues" evidence="14">
    <location>
        <begin position="182"/>
        <end position="206"/>
    </location>
</feature>